<protein>
    <submittedName>
        <fullName evidence="11">Putative trypsin eta-like protein</fullName>
    </submittedName>
</protein>
<sequence length="262" mass="28941">MTKFIFMAFMILTISSVIKALDSTNTRIVGGRETDITKYPFTVSIRYRTTHNDAYRHQCAGAIYSERVVITAAQCLVDIGAIEKLMVVAGANSRTGLDGILYPALKWIAHESYSSWTVDYDIGIIIIDNKFDFSHLKISPISIKESRPIEGRLANVVGWGYREEYGPSSLNLEEVQVPIVNSDVCTNYHGPGEITERMICAGYASGGMDSCYGDTGGPLVFNGELVGLVSWGRGCARPNFPSVYTYVYSLKKWIDDTIAANM</sequence>
<feature type="domain" description="Peptidase S1" evidence="10">
    <location>
        <begin position="28"/>
        <end position="259"/>
    </location>
</feature>
<dbReference type="InterPro" id="IPR043504">
    <property type="entry name" value="Peptidase_S1_PA_chymotrypsin"/>
</dbReference>
<evidence type="ECO:0000256" key="8">
    <source>
        <dbReference type="ARBA" id="ARBA00023157"/>
    </source>
</evidence>
<dbReference type="AlphaFoldDB" id="A0A1L8EGB3"/>
<evidence type="ECO:0000256" key="1">
    <source>
        <dbReference type="ARBA" id="ARBA00004613"/>
    </source>
</evidence>
<evidence type="ECO:0000256" key="6">
    <source>
        <dbReference type="ARBA" id="ARBA00022825"/>
    </source>
</evidence>
<feature type="chain" id="PRO_5012363363" evidence="9">
    <location>
        <begin position="21"/>
        <end position="262"/>
    </location>
</feature>
<evidence type="ECO:0000256" key="9">
    <source>
        <dbReference type="SAM" id="SignalP"/>
    </source>
</evidence>
<dbReference type="EMBL" id="GFDG01001032">
    <property type="protein sequence ID" value="JAV17767.1"/>
    <property type="molecule type" value="Transcribed_RNA"/>
</dbReference>
<evidence type="ECO:0000259" key="10">
    <source>
        <dbReference type="PROSITE" id="PS50240"/>
    </source>
</evidence>
<dbReference type="InterPro" id="IPR050430">
    <property type="entry name" value="Peptidase_S1"/>
</dbReference>
<keyword evidence="3" id="KW-0964">Secreted</keyword>
<dbReference type="GO" id="GO:0005576">
    <property type="term" value="C:extracellular region"/>
    <property type="evidence" value="ECO:0007669"/>
    <property type="project" value="UniProtKB-SubCell"/>
</dbReference>
<keyword evidence="6" id="KW-0720">Serine protease</keyword>
<dbReference type="FunFam" id="2.40.10.10:FF:000047">
    <property type="entry name" value="Trypsin eta"/>
    <property type="match status" value="1"/>
</dbReference>
<keyword evidence="8" id="KW-1015">Disulfide bond</keyword>
<keyword evidence="7" id="KW-0865">Zymogen</keyword>
<comment type="similarity">
    <text evidence="2">Belongs to the peptidase S1 family.</text>
</comment>
<evidence type="ECO:0000256" key="4">
    <source>
        <dbReference type="ARBA" id="ARBA00022670"/>
    </source>
</evidence>
<dbReference type="InterPro" id="IPR009003">
    <property type="entry name" value="Peptidase_S1_PA"/>
</dbReference>
<dbReference type="InterPro" id="IPR001314">
    <property type="entry name" value="Peptidase_S1A"/>
</dbReference>
<evidence type="ECO:0000256" key="7">
    <source>
        <dbReference type="ARBA" id="ARBA00023145"/>
    </source>
</evidence>
<name>A0A1L8EGB3_HAEIR</name>
<dbReference type="PANTHER" id="PTHR24276:SF91">
    <property type="entry name" value="AT26814P-RELATED"/>
    <property type="match status" value="1"/>
</dbReference>
<evidence type="ECO:0000256" key="3">
    <source>
        <dbReference type="ARBA" id="ARBA00022525"/>
    </source>
</evidence>
<dbReference type="GO" id="GO:0016485">
    <property type="term" value="P:protein processing"/>
    <property type="evidence" value="ECO:0007669"/>
    <property type="project" value="UniProtKB-ARBA"/>
</dbReference>
<dbReference type="PRINTS" id="PR00722">
    <property type="entry name" value="CHYMOTRYPSIN"/>
</dbReference>
<dbReference type="Gene3D" id="2.40.10.10">
    <property type="entry name" value="Trypsin-like serine proteases"/>
    <property type="match status" value="1"/>
</dbReference>
<organism evidence="11">
    <name type="scientific">Haematobia irritans</name>
    <name type="common">Horn fly</name>
    <name type="synonym">Conops irritans</name>
    <dbReference type="NCBI Taxonomy" id="7368"/>
    <lineage>
        <taxon>Eukaryota</taxon>
        <taxon>Metazoa</taxon>
        <taxon>Ecdysozoa</taxon>
        <taxon>Arthropoda</taxon>
        <taxon>Hexapoda</taxon>
        <taxon>Insecta</taxon>
        <taxon>Pterygota</taxon>
        <taxon>Neoptera</taxon>
        <taxon>Endopterygota</taxon>
        <taxon>Diptera</taxon>
        <taxon>Brachycera</taxon>
        <taxon>Muscomorpha</taxon>
        <taxon>Muscoidea</taxon>
        <taxon>Muscidae</taxon>
        <taxon>Haematobia</taxon>
    </lineage>
</organism>
<evidence type="ECO:0000256" key="2">
    <source>
        <dbReference type="ARBA" id="ARBA00007664"/>
    </source>
</evidence>
<dbReference type="GO" id="GO:0004252">
    <property type="term" value="F:serine-type endopeptidase activity"/>
    <property type="evidence" value="ECO:0007669"/>
    <property type="project" value="InterPro"/>
</dbReference>
<reference evidence="11" key="1">
    <citation type="submission" date="2017-01" db="EMBL/GenBank/DDBJ databases">
        <title>An insight into the sialome and mialome of the horn fly, Haematobia irritans.</title>
        <authorList>
            <person name="Breijo M."/>
            <person name="Boiani M."/>
            <person name="Ures X."/>
            <person name="Rocha S."/>
            <person name="Sequeira M."/>
            <person name="Ribeiro J.M."/>
        </authorList>
    </citation>
    <scope>NUCLEOTIDE SEQUENCE</scope>
</reference>
<evidence type="ECO:0000256" key="5">
    <source>
        <dbReference type="ARBA" id="ARBA00022801"/>
    </source>
</evidence>
<dbReference type="SMART" id="SM00020">
    <property type="entry name" value="Tryp_SPc"/>
    <property type="match status" value="1"/>
</dbReference>
<proteinExistence type="inferred from homology"/>
<dbReference type="Pfam" id="PF00089">
    <property type="entry name" value="Trypsin"/>
    <property type="match status" value="1"/>
</dbReference>
<dbReference type="CDD" id="cd00190">
    <property type="entry name" value="Tryp_SPc"/>
    <property type="match status" value="1"/>
</dbReference>
<evidence type="ECO:0000313" key="11">
    <source>
        <dbReference type="EMBL" id="JAV17767.1"/>
    </source>
</evidence>
<dbReference type="InterPro" id="IPR001254">
    <property type="entry name" value="Trypsin_dom"/>
</dbReference>
<dbReference type="PANTHER" id="PTHR24276">
    <property type="entry name" value="POLYSERASE-RELATED"/>
    <property type="match status" value="1"/>
</dbReference>
<keyword evidence="9" id="KW-0732">Signal</keyword>
<keyword evidence="4" id="KW-0645">Protease</keyword>
<comment type="subcellular location">
    <subcellularLocation>
        <location evidence="1">Secreted</location>
    </subcellularLocation>
</comment>
<keyword evidence="5" id="KW-0378">Hydrolase</keyword>
<dbReference type="SUPFAM" id="SSF50494">
    <property type="entry name" value="Trypsin-like serine proteases"/>
    <property type="match status" value="1"/>
</dbReference>
<feature type="signal peptide" evidence="9">
    <location>
        <begin position="1"/>
        <end position="20"/>
    </location>
</feature>
<accession>A0A1L8EGB3</accession>
<dbReference type="PROSITE" id="PS50240">
    <property type="entry name" value="TRYPSIN_DOM"/>
    <property type="match status" value="1"/>
</dbReference>